<evidence type="ECO:0000313" key="3">
    <source>
        <dbReference type="Proteomes" id="UP001620626"/>
    </source>
</evidence>
<dbReference type="Proteomes" id="UP001620626">
    <property type="component" value="Unassembled WGS sequence"/>
</dbReference>
<dbReference type="EMBL" id="JBICBT010000622">
    <property type="protein sequence ID" value="KAL3107304.1"/>
    <property type="molecule type" value="Genomic_DNA"/>
</dbReference>
<accession>A0ABD2KYE0</accession>
<evidence type="ECO:0000256" key="1">
    <source>
        <dbReference type="SAM" id="MobiDB-lite"/>
    </source>
</evidence>
<evidence type="ECO:0000313" key="2">
    <source>
        <dbReference type="EMBL" id="KAL3107304.1"/>
    </source>
</evidence>
<sequence>METFASASSSVNFIVVISFQLSLARSILPFDLTNGFTHEQLTLKKTANICCFVLIRSPIARDESKWTKWVEEAIGWQISKKWQIFDFGIYNEEDIGDGVGSGRRGGQREHKNGHNHRPEFQRKFGVHRGGPQQWPIALNRRNHRPARPCGASFSAKHLGSLVLEGRPQQELNRLLEESVHI</sequence>
<proteinExistence type="predicted"/>
<feature type="compositionally biased region" description="Basic and acidic residues" evidence="1">
    <location>
        <begin position="106"/>
        <end position="122"/>
    </location>
</feature>
<organism evidence="2 3">
    <name type="scientific">Heterodera trifolii</name>
    <dbReference type="NCBI Taxonomy" id="157864"/>
    <lineage>
        <taxon>Eukaryota</taxon>
        <taxon>Metazoa</taxon>
        <taxon>Ecdysozoa</taxon>
        <taxon>Nematoda</taxon>
        <taxon>Chromadorea</taxon>
        <taxon>Rhabditida</taxon>
        <taxon>Tylenchina</taxon>
        <taxon>Tylenchomorpha</taxon>
        <taxon>Tylenchoidea</taxon>
        <taxon>Heteroderidae</taxon>
        <taxon>Heteroderinae</taxon>
        <taxon>Heterodera</taxon>
    </lineage>
</organism>
<gene>
    <name evidence="2" type="ORF">niasHT_017387</name>
</gene>
<protein>
    <submittedName>
        <fullName evidence="2">Uncharacterized protein</fullName>
    </submittedName>
</protein>
<dbReference type="AlphaFoldDB" id="A0ABD2KYE0"/>
<reference evidence="2 3" key="1">
    <citation type="submission" date="2024-10" db="EMBL/GenBank/DDBJ databases">
        <authorList>
            <person name="Kim D."/>
        </authorList>
    </citation>
    <scope>NUCLEOTIDE SEQUENCE [LARGE SCALE GENOMIC DNA]</scope>
    <source>
        <strain evidence="2">BH-2024</strain>
    </source>
</reference>
<keyword evidence="3" id="KW-1185">Reference proteome</keyword>
<comment type="caution">
    <text evidence="2">The sequence shown here is derived from an EMBL/GenBank/DDBJ whole genome shotgun (WGS) entry which is preliminary data.</text>
</comment>
<feature type="region of interest" description="Disordered" evidence="1">
    <location>
        <begin position="99"/>
        <end position="129"/>
    </location>
</feature>
<name>A0ABD2KYE0_9BILA</name>